<dbReference type="GO" id="GO:0047324">
    <property type="term" value="F:phosphoenolpyruvate-glycerone phosphotransferase activity"/>
    <property type="evidence" value="ECO:0007669"/>
    <property type="project" value="UniProtKB-EC"/>
</dbReference>
<dbReference type="EMBL" id="FNPZ01000002">
    <property type="protein sequence ID" value="SDY99986.1"/>
    <property type="molecule type" value="Genomic_DNA"/>
</dbReference>
<evidence type="ECO:0000256" key="4">
    <source>
        <dbReference type="ARBA" id="ARBA00012095"/>
    </source>
</evidence>
<evidence type="ECO:0000256" key="8">
    <source>
        <dbReference type="SAM" id="MobiDB-lite"/>
    </source>
</evidence>
<dbReference type="Pfam" id="PF03610">
    <property type="entry name" value="EIIA-man"/>
    <property type="match status" value="1"/>
</dbReference>
<dbReference type="CDD" id="cd00367">
    <property type="entry name" value="PTS-HPr_like"/>
    <property type="match status" value="1"/>
</dbReference>
<dbReference type="Gene3D" id="3.30.1340.10">
    <property type="entry name" value="HPr-like"/>
    <property type="match status" value="1"/>
</dbReference>
<dbReference type="InterPro" id="IPR035895">
    <property type="entry name" value="HPr-like_sf"/>
</dbReference>
<keyword evidence="12" id="KW-1185">Reference proteome</keyword>
<dbReference type="InterPro" id="IPR001020">
    <property type="entry name" value="PTS_HPr_His_P_site"/>
</dbReference>
<dbReference type="GO" id="GO:0019563">
    <property type="term" value="P:glycerol catabolic process"/>
    <property type="evidence" value="ECO:0007669"/>
    <property type="project" value="InterPro"/>
</dbReference>
<dbReference type="InterPro" id="IPR036662">
    <property type="entry name" value="PTS_EIIA_man-typ_sf"/>
</dbReference>
<dbReference type="AlphaFoldDB" id="A0A1H3PFV9"/>
<protein>
    <recommendedName>
        <fullName evidence="5">Phosphocarrier protein HPr</fullName>
        <ecNumber evidence="4">2.7.1.121</ecNumber>
    </recommendedName>
</protein>
<dbReference type="PROSITE" id="PS51350">
    <property type="entry name" value="PTS_HPR_DOM"/>
    <property type="match status" value="1"/>
</dbReference>
<dbReference type="Pfam" id="PF00381">
    <property type="entry name" value="PTS-HPr"/>
    <property type="match status" value="1"/>
</dbReference>
<dbReference type="GO" id="GO:0016020">
    <property type="term" value="C:membrane"/>
    <property type="evidence" value="ECO:0007669"/>
    <property type="project" value="InterPro"/>
</dbReference>
<dbReference type="STRING" id="381665.SAMN05216554_1872"/>
<dbReference type="InterPro" id="IPR000032">
    <property type="entry name" value="HPr-like"/>
</dbReference>
<feature type="domain" description="HPr" evidence="10">
    <location>
        <begin position="162"/>
        <end position="245"/>
    </location>
</feature>
<organism evidence="11 12">
    <name type="scientific">Herbiconiux ginsengi</name>
    <dbReference type="NCBI Taxonomy" id="381665"/>
    <lineage>
        <taxon>Bacteria</taxon>
        <taxon>Bacillati</taxon>
        <taxon>Actinomycetota</taxon>
        <taxon>Actinomycetes</taxon>
        <taxon>Micrococcales</taxon>
        <taxon>Microbacteriaceae</taxon>
        <taxon>Herbiconiux</taxon>
    </lineage>
</organism>
<dbReference type="SUPFAM" id="SSF53062">
    <property type="entry name" value="PTS system fructose IIA component-like"/>
    <property type="match status" value="1"/>
</dbReference>
<evidence type="ECO:0000259" key="10">
    <source>
        <dbReference type="PROSITE" id="PS51350"/>
    </source>
</evidence>
<evidence type="ECO:0000256" key="2">
    <source>
        <dbReference type="ARBA" id="ARBA00002788"/>
    </source>
</evidence>
<evidence type="ECO:0000259" key="9">
    <source>
        <dbReference type="PROSITE" id="PS51096"/>
    </source>
</evidence>
<dbReference type="PROSITE" id="PS51096">
    <property type="entry name" value="PTS_EIIA_TYPE_4"/>
    <property type="match status" value="1"/>
</dbReference>
<dbReference type="InterPro" id="IPR039643">
    <property type="entry name" value="DhaM"/>
</dbReference>
<accession>A0A1H3PFV9</accession>
<name>A0A1H3PFV9_9MICO</name>
<dbReference type="InterPro" id="IPR012844">
    <property type="entry name" value="DhaM_N"/>
</dbReference>
<dbReference type="Proteomes" id="UP000198891">
    <property type="component" value="Unassembled WGS sequence"/>
</dbReference>
<feature type="compositionally biased region" description="Low complexity" evidence="8">
    <location>
        <begin position="134"/>
        <end position="153"/>
    </location>
</feature>
<comment type="function">
    <text evidence="3">General (non sugar-specific) component of the phosphoenolpyruvate-dependent sugar phosphotransferase system (sugar PTS). This major carbohydrate active-transport system catalyzes the phosphorylation of incoming sugar substrates concomitantly with their translocation across the cell membrane. The phosphoryl group from phosphoenolpyruvate (PEP) is transferred to the phosphoryl carrier protein HPr by enzyme I. Phospho-HPr then transfers it to the PTS EIIA domain.</text>
</comment>
<proteinExistence type="predicted"/>
<gene>
    <name evidence="11" type="ORF">SAMN05216554_1872</name>
</gene>
<dbReference type="GO" id="GO:0009401">
    <property type="term" value="P:phosphoenolpyruvate-dependent sugar phosphotransferase system"/>
    <property type="evidence" value="ECO:0007669"/>
    <property type="project" value="InterPro"/>
</dbReference>
<dbReference type="InterPro" id="IPR004701">
    <property type="entry name" value="PTS_EIIA_man-typ"/>
</dbReference>
<evidence type="ECO:0000313" key="12">
    <source>
        <dbReference type="Proteomes" id="UP000198891"/>
    </source>
</evidence>
<evidence type="ECO:0000256" key="7">
    <source>
        <dbReference type="ARBA" id="ARBA00046577"/>
    </source>
</evidence>
<evidence type="ECO:0000256" key="1">
    <source>
        <dbReference type="ARBA" id="ARBA00001113"/>
    </source>
</evidence>
<dbReference type="Gene3D" id="3.40.50.510">
    <property type="entry name" value="Phosphotransferase system, mannose-type IIA component"/>
    <property type="match status" value="1"/>
</dbReference>
<dbReference type="PRINTS" id="PR00107">
    <property type="entry name" value="PHOSPHOCPHPR"/>
</dbReference>
<comment type="function">
    <text evidence="2">Component of the dihydroxyacetone kinase complex, which is responsible for the phosphoenolpyruvate (PEP)-dependent phosphorylation of dihydroxyacetone. DhaM serves as the phosphoryl donor. Is phosphorylated by phosphoenolpyruvate in an EI- and HPr-dependent reaction, and a phosphorelay system on histidine residues finally leads to phosphoryl transfer to DhaL and dihydroxyacetone.</text>
</comment>
<dbReference type="PANTHER" id="PTHR38594">
    <property type="entry name" value="PEP-DEPENDENT DIHYDROXYACETONE KINASE, PHOSPHORYL DONOR SUBUNIT DHAM"/>
    <property type="match status" value="1"/>
</dbReference>
<evidence type="ECO:0000256" key="6">
    <source>
        <dbReference type="ARBA" id="ARBA00022679"/>
    </source>
</evidence>
<dbReference type="NCBIfam" id="TIGR02364">
    <property type="entry name" value="dha_pts"/>
    <property type="match status" value="1"/>
</dbReference>
<evidence type="ECO:0000256" key="5">
    <source>
        <dbReference type="ARBA" id="ARBA00020422"/>
    </source>
</evidence>
<dbReference type="RefSeq" id="WP_245741471.1">
    <property type="nucleotide sequence ID" value="NZ_FNPZ01000002.1"/>
</dbReference>
<sequence>MPGTPGRVGVVFVSHSSLIAEGLVQLARQMAEGATLVAAGGTDEGGIGTSFEKVTAAIADADSGSGVVVLCDLGSAILTAETALDFLDDEVRARVRIASAPLVEGGVAAAVAAETGADLAGVVAAAESANETADAASAPDAAEAGAPATVTASGEPGGASGTLSRTVTIVNKDGLHARPAAEFVKLANTFPVKVTVNGKDAKSLLGIMSMGLVKGSTVEVASADPEAREAVDALADLIETGFGEA</sequence>
<dbReference type="NCBIfam" id="TIGR01003">
    <property type="entry name" value="PTS_HPr_family"/>
    <property type="match status" value="1"/>
</dbReference>
<comment type="catalytic activity">
    <reaction evidence="1">
        <text>dihydroxyacetone + phosphoenolpyruvate = dihydroxyacetone phosphate + pyruvate</text>
        <dbReference type="Rhea" id="RHEA:18381"/>
        <dbReference type="ChEBI" id="CHEBI:15361"/>
        <dbReference type="ChEBI" id="CHEBI:16016"/>
        <dbReference type="ChEBI" id="CHEBI:57642"/>
        <dbReference type="ChEBI" id="CHEBI:58702"/>
        <dbReference type="EC" id="2.7.1.121"/>
    </reaction>
</comment>
<reference evidence="11 12" key="1">
    <citation type="submission" date="2016-10" db="EMBL/GenBank/DDBJ databases">
        <authorList>
            <person name="de Groot N.N."/>
        </authorList>
    </citation>
    <scope>NUCLEOTIDE SEQUENCE [LARGE SCALE GENOMIC DNA]</scope>
    <source>
        <strain evidence="11 12">CGMCC 4.3491</strain>
    </source>
</reference>
<dbReference type="EC" id="2.7.1.121" evidence="4"/>
<keyword evidence="11" id="KW-0418">Kinase</keyword>
<feature type="region of interest" description="Disordered" evidence="8">
    <location>
        <begin position="134"/>
        <end position="163"/>
    </location>
</feature>
<dbReference type="PANTHER" id="PTHR38594:SF1">
    <property type="entry name" value="PEP-DEPENDENT DIHYDROXYACETONE KINASE, PHOSPHORYL DONOR SUBUNIT DHAM"/>
    <property type="match status" value="1"/>
</dbReference>
<evidence type="ECO:0000313" key="11">
    <source>
        <dbReference type="EMBL" id="SDY99986.1"/>
    </source>
</evidence>
<evidence type="ECO:0000256" key="3">
    <source>
        <dbReference type="ARBA" id="ARBA00003681"/>
    </source>
</evidence>
<feature type="domain" description="PTS EIIA type-4" evidence="9">
    <location>
        <begin position="7"/>
        <end position="133"/>
    </location>
</feature>
<dbReference type="PROSITE" id="PS00369">
    <property type="entry name" value="PTS_HPR_HIS"/>
    <property type="match status" value="1"/>
</dbReference>
<keyword evidence="6" id="KW-0808">Transferase</keyword>
<comment type="subunit">
    <text evidence="7">Homodimer. The dihydroxyacetone kinase complex is composed of a homodimer of DhaM, a homodimer of DhaK and the subunit DhaL.</text>
</comment>
<dbReference type="SUPFAM" id="SSF55594">
    <property type="entry name" value="HPr-like"/>
    <property type="match status" value="1"/>
</dbReference>